<dbReference type="SUPFAM" id="SSF53850">
    <property type="entry name" value="Periplasmic binding protein-like II"/>
    <property type="match status" value="1"/>
</dbReference>
<evidence type="ECO:0000256" key="2">
    <source>
        <dbReference type="SAM" id="SignalP"/>
    </source>
</evidence>
<comment type="similarity">
    <text evidence="1">Belongs to the UPF0065 (bug) family.</text>
</comment>
<organism evidence="3">
    <name type="scientific">Aureimonas altamirensis</name>
    <dbReference type="NCBI Taxonomy" id="370622"/>
    <lineage>
        <taxon>Bacteria</taxon>
        <taxon>Pseudomonadati</taxon>
        <taxon>Pseudomonadota</taxon>
        <taxon>Alphaproteobacteria</taxon>
        <taxon>Hyphomicrobiales</taxon>
        <taxon>Aurantimonadaceae</taxon>
        <taxon>Aureimonas</taxon>
    </lineage>
</organism>
<protein>
    <submittedName>
        <fullName evidence="3">UPF0065 protein in clcB-clcD intergenic region Flags</fullName>
    </submittedName>
</protein>
<dbReference type="Gene3D" id="3.40.190.10">
    <property type="entry name" value="Periplasmic binding protein-like II"/>
    <property type="match status" value="1"/>
</dbReference>
<dbReference type="EMBL" id="LC066371">
    <property type="protein sequence ID" value="BAT25920.1"/>
    <property type="molecule type" value="Genomic_DNA"/>
</dbReference>
<accession>A0A0P0YWY8</accession>
<dbReference type="RefSeq" id="WP_060602415.1">
    <property type="nucleotide sequence ID" value="NZ_BBWQ01000009.1"/>
</dbReference>
<dbReference type="InterPro" id="IPR005064">
    <property type="entry name" value="BUG"/>
</dbReference>
<dbReference type="PIRSF" id="PIRSF017082">
    <property type="entry name" value="YflP"/>
    <property type="match status" value="1"/>
</dbReference>
<reference evidence="3" key="1">
    <citation type="journal article" date="2015" name="Proc. Natl. Acad. Sci. U.S.A.">
        <title>Bacterial clade with the ribosomal RNA operon on a small plasmid rather than the chromosome.</title>
        <authorList>
            <person name="Anda M."/>
            <person name="Ohtsubo Y."/>
            <person name="Okubo T."/>
            <person name="Sugawara M."/>
            <person name="Nagata Y."/>
            <person name="Tsuda M."/>
            <person name="Minamisawa K."/>
            <person name="Mitsui H."/>
        </authorList>
    </citation>
    <scope>NUCLEOTIDE SEQUENCE</scope>
    <source>
        <strain evidence="3">DSM 21988</strain>
    </source>
</reference>
<dbReference type="AlphaFoldDB" id="A0A0P0YWY8"/>
<dbReference type="InterPro" id="IPR042100">
    <property type="entry name" value="Bug_dom1"/>
</dbReference>
<evidence type="ECO:0000313" key="3">
    <source>
        <dbReference type="EMBL" id="BAT25920.1"/>
    </source>
</evidence>
<keyword evidence="2" id="KW-0732">Signal</keyword>
<proteinExistence type="inferred from homology"/>
<feature type="signal peptide" evidence="2">
    <location>
        <begin position="1"/>
        <end position="21"/>
    </location>
</feature>
<name>A0A0P0YWY8_9HYPH</name>
<dbReference type="Gene3D" id="3.40.190.150">
    <property type="entry name" value="Bordetella uptake gene, domain 1"/>
    <property type="match status" value="1"/>
</dbReference>
<feature type="chain" id="PRO_5006057844" evidence="2">
    <location>
        <begin position="22"/>
        <end position="324"/>
    </location>
</feature>
<sequence>MKKYVSAMAALFSTVSVCAMAQSYPDKAITMIVPFSAGGPTDTVARLTAEAMSQELGQQVVVQNVGGAGGTLGAGQAAQAAPDGYTILVHHIGMSTAPTLYANLPYDAVESFEPIGLVTNAPMTIIGRKDMAEGSLQELVAAIKADPQAYTLANAGVGAASHLCSMLFMSAIDTEMTTVPYQGNGPIMTDLLGGHIDLTCDQTTNTTQPILDGQVKAYAVTTPGRVGQLPDVPTATEAGLDDFVITVWHGVYAPKGIEPQVRDALVAALQKGLTHEKLVQRFTDLGTAPVTQADATPQALQTQLASQIEFWRPFIERAGLAGGQ</sequence>
<dbReference type="Pfam" id="PF03401">
    <property type="entry name" value="TctC"/>
    <property type="match status" value="1"/>
</dbReference>
<dbReference type="PANTHER" id="PTHR42928">
    <property type="entry name" value="TRICARBOXYLATE-BINDING PROTEIN"/>
    <property type="match status" value="1"/>
</dbReference>
<dbReference type="PANTHER" id="PTHR42928:SF5">
    <property type="entry name" value="BLR1237 PROTEIN"/>
    <property type="match status" value="1"/>
</dbReference>
<evidence type="ECO:0000256" key="1">
    <source>
        <dbReference type="ARBA" id="ARBA00006987"/>
    </source>
</evidence>